<organism evidence="1 2">
    <name type="scientific">Periplaneta americana</name>
    <name type="common">American cockroach</name>
    <name type="synonym">Blatta americana</name>
    <dbReference type="NCBI Taxonomy" id="6978"/>
    <lineage>
        <taxon>Eukaryota</taxon>
        <taxon>Metazoa</taxon>
        <taxon>Ecdysozoa</taxon>
        <taxon>Arthropoda</taxon>
        <taxon>Hexapoda</taxon>
        <taxon>Insecta</taxon>
        <taxon>Pterygota</taxon>
        <taxon>Neoptera</taxon>
        <taxon>Polyneoptera</taxon>
        <taxon>Dictyoptera</taxon>
        <taxon>Blattodea</taxon>
        <taxon>Blattoidea</taxon>
        <taxon>Blattidae</taxon>
        <taxon>Blattinae</taxon>
        <taxon>Periplaneta</taxon>
    </lineage>
</organism>
<dbReference type="EMBL" id="JAJSOF020000005">
    <property type="protein sequence ID" value="KAJ4447164.1"/>
    <property type="molecule type" value="Genomic_DNA"/>
</dbReference>
<comment type="caution">
    <text evidence="1">The sequence shown here is derived from an EMBL/GenBank/DDBJ whole genome shotgun (WGS) entry which is preliminary data.</text>
</comment>
<protein>
    <recommendedName>
        <fullName evidence="3">MADF domain-containing protein</fullName>
    </recommendedName>
</protein>
<sequence length="253" mass="29317">MLLAEWTHQSIECVAACRLVLSECSGTHCPLQFLTGRRRVATGPENVQATVRGFWRRQLLFVVVCLHVKTVNTQYTTCTVVSRLSFCMIKMATTNQQRAQCVLWCAKFECVKRVERELRRFVKDIVYSEKPKNTDALRVKITQAFQQITPHMLRRTWAELRRRYELCRSINANLKQTTPRVVSRKKRSADFEVECPHPVLAVCIDTFVNMGETRKVIMPPPDVRATYSLCELRLRLRSSSTFEKGNTAVYDRP</sequence>
<keyword evidence="2" id="KW-1185">Reference proteome</keyword>
<proteinExistence type="predicted"/>
<dbReference type="Gene3D" id="3.30.420.10">
    <property type="entry name" value="Ribonuclease H-like superfamily/Ribonuclease H"/>
    <property type="match status" value="1"/>
</dbReference>
<reference evidence="1 2" key="1">
    <citation type="journal article" date="2022" name="Allergy">
        <title>Genome assembly and annotation of Periplaneta americana reveal a comprehensive cockroach allergen profile.</title>
        <authorList>
            <person name="Wang L."/>
            <person name="Xiong Q."/>
            <person name="Saelim N."/>
            <person name="Wang L."/>
            <person name="Nong W."/>
            <person name="Wan A.T."/>
            <person name="Shi M."/>
            <person name="Liu X."/>
            <person name="Cao Q."/>
            <person name="Hui J.H.L."/>
            <person name="Sookrung N."/>
            <person name="Leung T.F."/>
            <person name="Tungtrongchitr A."/>
            <person name="Tsui S.K.W."/>
        </authorList>
    </citation>
    <scope>NUCLEOTIDE SEQUENCE [LARGE SCALE GENOMIC DNA]</scope>
    <source>
        <strain evidence="1">PWHHKU_190912</strain>
    </source>
</reference>
<evidence type="ECO:0008006" key="3">
    <source>
        <dbReference type="Google" id="ProtNLM"/>
    </source>
</evidence>
<name>A0ABQ8TL08_PERAM</name>
<evidence type="ECO:0000313" key="2">
    <source>
        <dbReference type="Proteomes" id="UP001148838"/>
    </source>
</evidence>
<evidence type="ECO:0000313" key="1">
    <source>
        <dbReference type="EMBL" id="KAJ4447164.1"/>
    </source>
</evidence>
<dbReference type="InterPro" id="IPR036397">
    <property type="entry name" value="RNaseH_sf"/>
</dbReference>
<accession>A0ABQ8TL08</accession>
<gene>
    <name evidence="1" type="ORF">ANN_09165</name>
</gene>
<dbReference type="Proteomes" id="UP001148838">
    <property type="component" value="Unassembled WGS sequence"/>
</dbReference>